<evidence type="ECO:0000256" key="1">
    <source>
        <dbReference type="SAM" id="MobiDB-lite"/>
    </source>
</evidence>
<dbReference type="InterPro" id="IPR036770">
    <property type="entry name" value="Ankyrin_rpt-contain_sf"/>
</dbReference>
<reference evidence="2" key="1">
    <citation type="submission" date="2021-01" db="EMBL/GenBank/DDBJ databases">
        <authorList>
            <person name="Corre E."/>
            <person name="Pelletier E."/>
            <person name="Niang G."/>
            <person name="Scheremetjew M."/>
            <person name="Finn R."/>
            <person name="Kale V."/>
            <person name="Holt S."/>
            <person name="Cochrane G."/>
            <person name="Meng A."/>
            <person name="Brown T."/>
            <person name="Cohen L."/>
        </authorList>
    </citation>
    <scope>NUCLEOTIDE SEQUENCE</scope>
    <source>
        <strain evidence="2">Isolate 1302-5</strain>
    </source>
</reference>
<feature type="region of interest" description="Disordered" evidence="1">
    <location>
        <begin position="1"/>
        <end position="24"/>
    </location>
</feature>
<dbReference type="EMBL" id="HBKQ01033533">
    <property type="protein sequence ID" value="CAE2254141.1"/>
    <property type="molecule type" value="Transcribed_RNA"/>
</dbReference>
<evidence type="ECO:0000313" key="2">
    <source>
        <dbReference type="EMBL" id="CAE2254141.1"/>
    </source>
</evidence>
<accession>A0A7S4MYG9</accession>
<dbReference type="Gene3D" id="1.25.40.20">
    <property type="entry name" value="Ankyrin repeat-containing domain"/>
    <property type="match status" value="1"/>
</dbReference>
<organism evidence="2">
    <name type="scientific">Odontella aurita</name>
    <dbReference type="NCBI Taxonomy" id="265563"/>
    <lineage>
        <taxon>Eukaryota</taxon>
        <taxon>Sar</taxon>
        <taxon>Stramenopiles</taxon>
        <taxon>Ochrophyta</taxon>
        <taxon>Bacillariophyta</taxon>
        <taxon>Mediophyceae</taxon>
        <taxon>Biddulphiophycidae</taxon>
        <taxon>Eupodiscales</taxon>
        <taxon>Odontellaceae</taxon>
        <taxon>Odontella</taxon>
    </lineage>
</organism>
<sequence length="453" mass="49980">MSGSGSQYESSSPPNQSNGADADGGANGLWSLLRTGIDHDVVDPVDWDAVRRRIASHPGDLARPLGRPCSAGGRNFALVMHDLCRRDPLKSENYDDVPLDVMRSAIAAYPEALQTRTCDCGRCQDNVLPLHLACDFSRDVERVTEVLEAYPAAAASPSPGGIPLLVYIESAWVPNLDLVRVLLRAYPEGARRDSSGHCPLAEIFEAWDISMEADKIYFECAMELIRARYDLDHAPLVAVEFLPLHAAMNSVNLRAFTRANSHARKYFMSRLATGCTEKDQNRNLPIHLLLRSVPEETWEGSEEQFWIMKNMMVSAMLTICSPLLLARIAATPDETGTLPLHLAVRNGHNLRELNDTEDSQSKSVLGLMISAAPKAVETRDIATHFYPFMIAAVDDACDIGSIYELLRMSPMMAWGLGNCPSQADTANESESIPKERSNGGHEKCSRPQKRFKV</sequence>
<feature type="compositionally biased region" description="Basic and acidic residues" evidence="1">
    <location>
        <begin position="431"/>
        <end position="445"/>
    </location>
</feature>
<gene>
    <name evidence="2" type="ORF">OAUR00152_LOCUS22960</name>
</gene>
<protein>
    <recommendedName>
        <fullName evidence="3">Ankyrin repeat protein</fullName>
    </recommendedName>
</protein>
<dbReference type="AlphaFoldDB" id="A0A7S4MYG9"/>
<name>A0A7S4MYG9_9STRA</name>
<feature type="region of interest" description="Disordered" evidence="1">
    <location>
        <begin position="422"/>
        <end position="453"/>
    </location>
</feature>
<evidence type="ECO:0008006" key="3">
    <source>
        <dbReference type="Google" id="ProtNLM"/>
    </source>
</evidence>
<proteinExistence type="predicted"/>